<dbReference type="InterPro" id="IPR036770">
    <property type="entry name" value="Ankyrin_rpt-contain_sf"/>
</dbReference>
<keyword evidence="6" id="KW-1185">Reference proteome</keyword>
<reference evidence="4 6" key="1">
    <citation type="submission" date="2015-11" db="EMBL/GenBank/DDBJ databases">
        <title>Genomic analysis of 38 Legionella species identifies large and diverse effector repertoires.</title>
        <authorList>
            <person name="Burstein D."/>
            <person name="Amaro F."/>
            <person name="Zusman T."/>
            <person name="Lifshitz Z."/>
            <person name="Cohen O."/>
            <person name="Gilbert J.A."/>
            <person name="Pupko T."/>
            <person name="Shuman H.A."/>
            <person name="Segal G."/>
        </authorList>
    </citation>
    <scope>NUCLEOTIDE SEQUENCE [LARGE SCALE GENOMIC DNA]</scope>
    <source>
        <strain evidence="4 6">CDC#1407-AL-14</strain>
    </source>
</reference>
<dbReference type="PROSITE" id="PS50297">
    <property type="entry name" value="ANK_REP_REGION"/>
    <property type="match status" value="2"/>
</dbReference>
<name>A0A378ICH0_9GAMM</name>
<keyword evidence="1" id="KW-0677">Repeat</keyword>
<evidence type="ECO:0000313" key="4">
    <source>
        <dbReference type="EMBL" id="KTC66777.1"/>
    </source>
</evidence>
<dbReference type="PROSITE" id="PS50088">
    <property type="entry name" value="ANK_REPEAT"/>
    <property type="match status" value="2"/>
</dbReference>
<dbReference type="SMART" id="SM00248">
    <property type="entry name" value="ANK"/>
    <property type="match status" value="4"/>
</dbReference>
<dbReference type="PANTHER" id="PTHR24198:SF165">
    <property type="entry name" value="ANKYRIN REPEAT-CONTAINING PROTEIN-RELATED"/>
    <property type="match status" value="1"/>
</dbReference>
<keyword evidence="2 3" id="KW-0040">ANK repeat</keyword>
<evidence type="ECO:0000313" key="5">
    <source>
        <dbReference type="EMBL" id="STX32927.1"/>
    </source>
</evidence>
<dbReference type="Gene3D" id="1.25.40.20">
    <property type="entry name" value="Ankyrin repeat-containing domain"/>
    <property type="match status" value="2"/>
</dbReference>
<evidence type="ECO:0000256" key="3">
    <source>
        <dbReference type="PROSITE-ProRule" id="PRU00023"/>
    </source>
</evidence>
<dbReference type="EMBL" id="LNXT01000052">
    <property type="protein sequence ID" value="KTC66777.1"/>
    <property type="molecule type" value="Genomic_DNA"/>
</dbReference>
<dbReference type="Proteomes" id="UP000054735">
    <property type="component" value="Unassembled WGS sequence"/>
</dbReference>
<dbReference type="Pfam" id="PF12796">
    <property type="entry name" value="Ank_2"/>
    <property type="match status" value="2"/>
</dbReference>
<feature type="repeat" description="ANK" evidence="3">
    <location>
        <begin position="116"/>
        <end position="138"/>
    </location>
</feature>
<dbReference type="STRING" id="28083.Lbir_3079"/>
<proteinExistence type="predicted"/>
<dbReference type="SUPFAM" id="SSF48403">
    <property type="entry name" value="Ankyrin repeat"/>
    <property type="match status" value="1"/>
</dbReference>
<dbReference type="RefSeq" id="WP_058525071.1">
    <property type="nucleotide sequence ID" value="NZ_CAAAHV010000028.1"/>
</dbReference>
<dbReference type="PANTHER" id="PTHR24198">
    <property type="entry name" value="ANKYRIN REPEAT AND PROTEIN KINASE DOMAIN-CONTAINING PROTEIN"/>
    <property type="match status" value="1"/>
</dbReference>
<accession>A0A378ICH0</accession>
<dbReference type="EMBL" id="UGNW01000001">
    <property type="protein sequence ID" value="STX32927.1"/>
    <property type="molecule type" value="Genomic_DNA"/>
</dbReference>
<dbReference type="AlphaFoldDB" id="A0A378ICH0"/>
<evidence type="ECO:0000313" key="7">
    <source>
        <dbReference type="Proteomes" id="UP000255066"/>
    </source>
</evidence>
<organism evidence="5 7">
    <name type="scientific">Legionella birminghamensis</name>
    <dbReference type="NCBI Taxonomy" id="28083"/>
    <lineage>
        <taxon>Bacteria</taxon>
        <taxon>Pseudomonadati</taxon>
        <taxon>Pseudomonadota</taxon>
        <taxon>Gammaproteobacteria</taxon>
        <taxon>Legionellales</taxon>
        <taxon>Legionellaceae</taxon>
        <taxon>Legionella</taxon>
    </lineage>
</organism>
<evidence type="ECO:0000313" key="6">
    <source>
        <dbReference type="Proteomes" id="UP000054735"/>
    </source>
</evidence>
<reference evidence="5 7" key="2">
    <citation type="submission" date="2018-06" db="EMBL/GenBank/DDBJ databases">
        <authorList>
            <consortium name="Pathogen Informatics"/>
            <person name="Doyle S."/>
        </authorList>
    </citation>
    <scope>NUCLEOTIDE SEQUENCE [LARGE SCALE GENOMIC DNA]</scope>
    <source>
        <strain evidence="5 7">NCTC12437</strain>
    </source>
</reference>
<evidence type="ECO:0000256" key="2">
    <source>
        <dbReference type="ARBA" id="ARBA00023043"/>
    </source>
</evidence>
<dbReference type="InterPro" id="IPR002110">
    <property type="entry name" value="Ankyrin_rpt"/>
</dbReference>
<sequence length="351" mass="39603">MKGFFGPASWETRLRQLHIDPDRISARDLETINNYFRRNIKSDLQPQQTIAALKNLYENYERIKNKTTLDEIVDSDSSLTAFSYAAKNGMDRFLIQAWSHSSEEVKEACLQHLSSFKNSALHLAAIYGHLPVIRLLLQLKMTAIQANEAGKLPIMLSLQSHKQNNRKQCYQELLAASEPQVYEQQDTSGENIVFYLIRAQMENESLEVLQRNPSALGTFNKTGESLLHAALLAGQKKIYQTLLKNKALLAHKTINNQSILHYAVASGNEEAVKAVLDCQPDWHEFINGQDKKQNTPLHMAAAQNHTGIIELLLAKGARTDIRNERNKLAADLAPRDSRDLLLNRTPGMGIH</sequence>
<evidence type="ECO:0000256" key="1">
    <source>
        <dbReference type="ARBA" id="ARBA00022737"/>
    </source>
</evidence>
<protein>
    <submittedName>
        <fullName evidence="5">Ankyrin repeat protein</fullName>
    </submittedName>
</protein>
<feature type="repeat" description="ANK" evidence="3">
    <location>
        <begin position="292"/>
        <end position="324"/>
    </location>
</feature>
<dbReference type="Proteomes" id="UP000255066">
    <property type="component" value="Unassembled WGS sequence"/>
</dbReference>
<gene>
    <name evidence="4" type="ORF">Lbir_3079</name>
    <name evidence="5" type="ORF">NCTC12437_02731</name>
</gene>